<evidence type="ECO:0000313" key="9">
    <source>
        <dbReference type="Proteomes" id="UP000006639"/>
    </source>
</evidence>
<dbReference type="PANTHER" id="PTHR10742">
    <property type="entry name" value="FLAVIN MONOAMINE OXIDASE"/>
    <property type="match status" value="1"/>
</dbReference>
<evidence type="ECO:0000256" key="1">
    <source>
        <dbReference type="ARBA" id="ARBA00004814"/>
    </source>
</evidence>
<comment type="similarity">
    <text evidence="2">Belongs to the tryptophan 2-monooxygenase family.</text>
</comment>
<dbReference type="Pfam" id="PF01593">
    <property type="entry name" value="Amino_oxidase"/>
    <property type="match status" value="1"/>
</dbReference>
<dbReference type="GO" id="GO:0050361">
    <property type="term" value="F:tryptophan 2-monooxygenase activity"/>
    <property type="evidence" value="ECO:0007669"/>
    <property type="project" value="UniProtKB-EC"/>
</dbReference>
<sequence>MLANGLSKFHRSHTDENHYIVTSYISLGNALLPMSIAEVIKDNIYLNKVLSKISFDDSTVKIEFTDQSCCNYDLVVLAIPASTFESIDFSNIESKLSDINAIQYGKNFKIAMPVNLSTANSYRSVVTDSTNHDETIQLVYAHKPISNPSKFMNITATGFGIPQQEFVNEPLQVTQQNYNVYKEPIMHYWHHDIYSMGSYSGYSTSSSKELDNITYHDDTCYKTMFLPIQDTIFFVGEHTTILECIGTIEAAVESGERVAQAIIKKYKK</sequence>
<feature type="domain" description="Amine oxidase" evidence="7">
    <location>
        <begin position="27"/>
        <end position="263"/>
    </location>
</feature>
<comment type="pathway">
    <text evidence="1">Plant hormone metabolism; auxin biosynthesis.</text>
</comment>
<dbReference type="KEGG" id="mmn:midi_01220"/>
<dbReference type="Gene3D" id="3.50.50.60">
    <property type="entry name" value="FAD/NAD(P)-binding domain"/>
    <property type="match status" value="2"/>
</dbReference>
<accession>F7XUD7</accession>
<dbReference type="PANTHER" id="PTHR10742:SF342">
    <property type="entry name" value="AMINE OXIDASE"/>
    <property type="match status" value="1"/>
</dbReference>
<evidence type="ECO:0000256" key="6">
    <source>
        <dbReference type="ARBA" id="ARBA00047321"/>
    </source>
</evidence>
<dbReference type="InterPro" id="IPR050281">
    <property type="entry name" value="Flavin_monoamine_oxidase"/>
</dbReference>
<dbReference type="InterPro" id="IPR002937">
    <property type="entry name" value="Amino_oxidase"/>
</dbReference>
<keyword evidence="9" id="KW-1185">Reference proteome</keyword>
<dbReference type="AlphaFoldDB" id="F7XUD7"/>
<dbReference type="Proteomes" id="UP000006639">
    <property type="component" value="Chromosome"/>
</dbReference>
<dbReference type="HOGENOM" id="CLU_1037518_0_0_5"/>
<organism evidence="8 9">
    <name type="scientific">Midichloria mitochondrii (strain IricVA)</name>
    <dbReference type="NCBI Taxonomy" id="696127"/>
    <lineage>
        <taxon>Bacteria</taxon>
        <taxon>Pseudomonadati</taxon>
        <taxon>Pseudomonadota</taxon>
        <taxon>Alphaproteobacteria</taxon>
        <taxon>Rickettsiales</taxon>
        <taxon>Candidatus Midichloriaceae</taxon>
        <taxon>Candidatus Midichloria</taxon>
    </lineage>
</organism>
<dbReference type="SUPFAM" id="SSF51905">
    <property type="entry name" value="FAD/NAD(P)-binding domain"/>
    <property type="match status" value="1"/>
</dbReference>
<keyword evidence="5" id="KW-0073">Auxin biosynthesis</keyword>
<evidence type="ECO:0000313" key="8">
    <source>
        <dbReference type="EMBL" id="AEI89496.1"/>
    </source>
</evidence>
<reference evidence="8 9" key="1">
    <citation type="journal article" date="2011" name="Mol. Biol. Evol.">
        <title>Phylogenomic evidence for the presence of a flagellum and cbb3 oxidase in the free-living mitochondrial ancestor.</title>
        <authorList>
            <person name="Sassera D."/>
            <person name="Lo N."/>
            <person name="Epis S."/>
            <person name="D'Auria G."/>
            <person name="Montagna M."/>
            <person name="Comandatore F."/>
            <person name="Horner D."/>
            <person name="Pereto J."/>
            <person name="Luciano A.M."/>
            <person name="Franciosi F."/>
            <person name="Ferri E."/>
            <person name="Crotti E."/>
            <person name="Bazzocchi C."/>
            <person name="Daffonchio D."/>
            <person name="Sacchi L."/>
            <person name="Moya A."/>
            <person name="Latorre A."/>
            <person name="Bandi C."/>
        </authorList>
    </citation>
    <scope>NUCLEOTIDE SEQUENCE [LARGE SCALE GENOMIC DNA]</scope>
    <source>
        <strain evidence="8 9">IricVA</strain>
    </source>
</reference>
<evidence type="ECO:0000256" key="3">
    <source>
        <dbReference type="ARBA" id="ARBA00012535"/>
    </source>
</evidence>
<evidence type="ECO:0000256" key="4">
    <source>
        <dbReference type="ARBA" id="ARBA00017871"/>
    </source>
</evidence>
<dbReference type="EMBL" id="CP002130">
    <property type="protein sequence ID" value="AEI89496.1"/>
    <property type="molecule type" value="Genomic_DNA"/>
</dbReference>
<proteinExistence type="inferred from homology"/>
<dbReference type="GO" id="GO:0009851">
    <property type="term" value="P:auxin biosynthetic process"/>
    <property type="evidence" value="ECO:0007669"/>
    <property type="project" value="UniProtKB-KW"/>
</dbReference>
<evidence type="ECO:0000256" key="2">
    <source>
        <dbReference type="ARBA" id="ARBA00005833"/>
    </source>
</evidence>
<dbReference type="EC" id="1.13.12.3" evidence="3"/>
<dbReference type="InterPro" id="IPR036188">
    <property type="entry name" value="FAD/NAD-bd_sf"/>
</dbReference>
<dbReference type="Gene3D" id="3.90.660.10">
    <property type="match status" value="1"/>
</dbReference>
<protein>
    <recommendedName>
        <fullName evidence="4">Tryptophan 2-monooxygenase</fullName>
        <ecNumber evidence="3">1.13.12.3</ecNumber>
    </recommendedName>
</protein>
<name>F7XUD7_MIDMI</name>
<dbReference type="GO" id="GO:0001716">
    <property type="term" value="F:L-amino-acid oxidase activity"/>
    <property type="evidence" value="ECO:0007669"/>
    <property type="project" value="TreeGrafter"/>
</dbReference>
<evidence type="ECO:0000259" key="7">
    <source>
        <dbReference type="Pfam" id="PF01593"/>
    </source>
</evidence>
<dbReference type="STRING" id="696127.midi_01220"/>
<gene>
    <name evidence="8" type="ordered locus">midi_01220</name>
</gene>
<dbReference type="GO" id="GO:0009063">
    <property type="term" value="P:amino acid catabolic process"/>
    <property type="evidence" value="ECO:0007669"/>
    <property type="project" value="TreeGrafter"/>
</dbReference>
<evidence type="ECO:0000256" key="5">
    <source>
        <dbReference type="ARBA" id="ARBA00023070"/>
    </source>
</evidence>
<comment type="catalytic activity">
    <reaction evidence="6">
        <text>L-tryptophan + O2 = indole-3-acetamide + CO2 + H2O</text>
        <dbReference type="Rhea" id="RHEA:16165"/>
        <dbReference type="ChEBI" id="CHEBI:15377"/>
        <dbReference type="ChEBI" id="CHEBI:15379"/>
        <dbReference type="ChEBI" id="CHEBI:16031"/>
        <dbReference type="ChEBI" id="CHEBI:16526"/>
        <dbReference type="ChEBI" id="CHEBI:57912"/>
        <dbReference type="EC" id="1.13.12.3"/>
    </reaction>
</comment>